<keyword evidence="8" id="KW-1185">Reference proteome</keyword>
<comment type="similarity">
    <text evidence="2">Belongs to the KdsC family.</text>
</comment>
<dbReference type="InterPro" id="IPR010023">
    <property type="entry name" value="KdsC_fam"/>
</dbReference>
<dbReference type="InterPro" id="IPR023214">
    <property type="entry name" value="HAD_sf"/>
</dbReference>
<dbReference type="SFLD" id="SFLDS00003">
    <property type="entry name" value="Haloacid_Dehalogenase"/>
    <property type="match status" value="1"/>
</dbReference>
<dbReference type="CDD" id="cd01630">
    <property type="entry name" value="HAD_KDO-like"/>
    <property type="match status" value="1"/>
</dbReference>
<dbReference type="Pfam" id="PF08282">
    <property type="entry name" value="Hydrolase_3"/>
    <property type="match status" value="1"/>
</dbReference>
<evidence type="ECO:0000256" key="4">
    <source>
        <dbReference type="ARBA" id="ARBA00022723"/>
    </source>
</evidence>
<protein>
    <submittedName>
        <fullName evidence="7">HAD hydrolase family protein</fullName>
    </submittedName>
</protein>
<organism evidence="7 8">
    <name type="scientific">Desulfobotulus pelophilus</name>
    <dbReference type="NCBI Taxonomy" id="2823377"/>
    <lineage>
        <taxon>Bacteria</taxon>
        <taxon>Pseudomonadati</taxon>
        <taxon>Thermodesulfobacteriota</taxon>
        <taxon>Desulfobacteria</taxon>
        <taxon>Desulfobacterales</taxon>
        <taxon>Desulfobacteraceae</taxon>
        <taxon>Desulfobotulus</taxon>
    </lineage>
</organism>
<gene>
    <name evidence="7" type="ORF">OOT00_02395</name>
</gene>
<keyword evidence="4" id="KW-0479">Metal-binding</keyword>
<dbReference type="PANTHER" id="PTHR21485">
    <property type="entry name" value="HAD SUPERFAMILY MEMBERS CMAS AND KDSC"/>
    <property type="match status" value="1"/>
</dbReference>
<evidence type="ECO:0000256" key="6">
    <source>
        <dbReference type="ARBA" id="ARBA00022842"/>
    </source>
</evidence>
<dbReference type="GO" id="GO:0016787">
    <property type="term" value="F:hydrolase activity"/>
    <property type="evidence" value="ECO:0007669"/>
    <property type="project" value="UniProtKB-KW"/>
</dbReference>
<dbReference type="InterPro" id="IPR036412">
    <property type="entry name" value="HAD-like_sf"/>
</dbReference>
<comment type="caution">
    <text evidence="7">The sequence shown here is derived from an EMBL/GenBank/DDBJ whole genome shotgun (WGS) entry which is preliminary data.</text>
</comment>
<evidence type="ECO:0000256" key="1">
    <source>
        <dbReference type="ARBA" id="ARBA00001946"/>
    </source>
</evidence>
<sequence>MKTSFSDISLLLLDVDGILTTGTVIYSDSGEETKIFNVKDGLGIRLLMNAGIQVGIVTGRAAPALRHRLANLGIELIWDAVRNKAAILPEIVKTTGLQPEAMAFMGDDLPDLGLMKRVGLSITVPDAAAEVRDRVHFTTRNSGGHGAVREVCEAILKAKDLWPAIVENALQ</sequence>
<dbReference type="RefSeq" id="WP_265423690.1">
    <property type="nucleotide sequence ID" value="NZ_JAPFPW010000002.1"/>
</dbReference>
<reference evidence="7 8" key="1">
    <citation type="submission" date="2022-11" db="EMBL/GenBank/DDBJ databases">
        <title>Desulfobotulus tamanensis H1 sp. nov. - anaerobic, alkaliphilic, sulphate reducing bacterium isolated from terrestrial mud volcano.</title>
        <authorList>
            <person name="Frolova A."/>
            <person name="Merkel A.Y."/>
            <person name="Slobodkin A.I."/>
        </authorList>
    </citation>
    <scope>NUCLEOTIDE SEQUENCE [LARGE SCALE GENOMIC DNA]</scope>
    <source>
        <strain evidence="7 8">H1</strain>
    </source>
</reference>
<dbReference type="SFLD" id="SFLDG01138">
    <property type="entry name" value="C1.6.2:_Deoxy-d-mannose-octulo"/>
    <property type="match status" value="1"/>
</dbReference>
<dbReference type="NCBIfam" id="TIGR01670">
    <property type="entry name" value="KdsC-phosphatas"/>
    <property type="match status" value="1"/>
</dbReference>
<dbReference type="Gene3D" id="3.40.50.1000">
    <property type="entry name" value="HAD superfamily/HAD-like"/>
    <property type="match status" value="1"/>
</dbReference>
<accession>A0ABT3N5U8</accession>
<evidence type="ECO:0000256" key="5">
    <source>
        <dbReference type="ARBA" id="ARBA00022801"/>
    </source>
</evidence>
<evidence type="ECO:0000256" key="3">
    <source>
        <dbReference type="ARBA" id="ARBA00011881"/>
    </source>
</evidence>
<dbReference type="PANTHER" id="PTHR21485:SF3">
    <property type="entry name" value="N-ACYLNEURAMINATE CYTIDYLYLTRANSFERASE"/>
    <property type="match status" value="1"/>
</dbReference>
<dbReference type="SFLD" id="SFLDG01136">
    <property type="entry name" value="C1.6:_Phosphoserine_Phosphatas"/>
    <property type="match status" value="1"/>
</dbReference>
<dbReference type="InterPro" id="IPR050793">
    <property type="entry name" value="CMP-NeuNAc_synthase"/>
</dbReference>
<keyword evidence="6" id="KW-0460">Magnesium</keyword>
<evidence type="ECO:0000313" key="8">
    <source>
        <dbReference type="Proteomes" id="UP001209681"/>
    </source>
</evidence>
<dbReference type="Proteomes" id="UP001209681">
    <property type="component" value="Unassembled WGS sequence"/>
</dbReference>
<dbReference type="EMBL" id="JAPFPW010000002">
    <property type="protein sequence ID" value="MCW7752828.1"/>
    <property type="molecule type" value="Genomic_DNA"/>
</dbReference>
<comment type="subunit">
    <text evidence="3">Homotetramer.</text>
</comment>
<dbReference type="SUPFAM" id="SSF56784">
    <property type="entry name" value="HAD-like"/>
    <property type="match status" value="1"/>
</dbReference>
<proteinExistence type="inferred from homology"/>
<keyword evidence="5 7" id="KW-0378">Hydrolase</keyword>
<name>A0ABT3N5U8_9BACT</name>
<evidence type="ECO:0000313" key="7">
    <source>
        <dbReference type="EMBL" id="MCW7752828.1"/>
    </source>
</evidence>
<dbReference type="PIRSF" id="PIRSF006118">
    <property type="entry name" value="KDO8-P_Ptase"/>
    <property type="match status" value="1"/>
</dbReference>
<comment type="cofactor">
    <cofactor evidence="1">
        <name>Mg(2+)</name>
        <dbReference type="ChEBI" id="CHEBI:18420"/>
    </cofactor>
</comment>
<evidence type="ECO:0000256" key="2">
    <source>
        <dbReference type="ARBA" id="ARBA00005893"/>
    </source>
</evidence>